<name>A0A453CC26_AEGTS</name>
<reference evidence="3" key="2">
    <citation type="journal article" date="2017" name="Nat. Plants">
        <title>The Aegilops tauschii genome reveals multiple impacts of transposons.</title>
        <authorList>
            <person name="Zhao G."/>
            <person name="Zou C."/>
            <person name="Li K."/>
            <person name="Wang K."/>
            <person name="Li T."/>
            <person name="Gao L."/>
            <person name="Zhang X."/>
            <person name="Wang H."/>
            <person name="Yang Z."/>
            <person name="Liu X."/>
            <person name="Jiang W."/>
            <person name="Mao L."/>
            <person name="Kong X."/>
            <person name="Jiao Y."/>
            <person name="Jia J."/>
        </authorList>
    </citation>
    <scope>NUCLEOTIDE SEQUENCE [LARGE SCALE GENOMIC DNA]</scope>
    <source>
        <strain evidence="3">cv. AL8/78</strain>
    </source>
</reference>
<keyword evidence="1" id="KW-0812">Transmembrane</keyword>
<dbReference type="EnsemblPlants" id="AET2Gv20801900.26">
    <property type="protein sequence ID" value="AET2Gv20801900.26"/>
    <property type="gene ID" value="AET2Gv20801900"/>
</dbReference>
<dbReference type="Gramene" id="AET2Gv20801900.26">
    <property type="protein sequence ID" value="AET2Gv20801900.26"/>
    <property type="gene ID" value="AET2Gv20801900"/>
</dbReference>
<protein>
    <submittedName>
        <fullName evidence="2">Uncharacterized protein</fullName>
    </submittedName>
</protein>
<dbReference type="AlphaFoldDB" id="A0A453CC26"/>
<keyword evidence="1" id="KW-1133">Transmembrane helix</keyword>
<reference evidence="2" key="3">
    <citation type="journal article" date="2017" name="Nature">
        <title>Genome sequence of the progenitor of the wheat D genome Aegilops tauschii.</title>
        <authorList>
            <person name="Luo M.C."/>
            <person name="Gu Y.Q."/>
            <person name="Puiu D."/>
            <person name="Wang H."/>
            <person name="Twardziok S.O."/>
            <person name="Deal K.R."/>
            <person name="Huo N."/>
            <person name="Zhu T."/>
            <person name="Wang L."/>
            <person name="Wang Y."/>
            <person name="McGuire P.E."/>
            <person name="Liu S."/>
            <person name="Long H."/>
            <person name="Ramasamy R.K."/>
            <person name="Rodriguez J.C."/>
            <person name="Van S.L."/>
            <person name="Yuan L."/>
            <person name="Wang Z."/>
            <person name="Xia Z."/>
            <person name="Xiao L."/>
            <person name="Anderson O.D."/>
            <person name="Ouyang S."/>
            <person name="Liang Y."/>
            <person name="Zimin A.V."/>
            <person name="Pertea G."/>
            <person name="Qi P."/>
            <person name="Bennetzen J.L."/>
            <person name="Dai X."/>
            <person name="Dawson M.W."/>
            <person name="Muller H.G."/>
            <person name="Kugler K."/>
            <person name="Rivarola-Duarte L."/>
            <person name="Spannagl M."/>
            <person name="Mayer K.F.X."/>
            <person name="Lu F.H."/>
            <person name="Bevan M.W."/>
            <person name="Leroy P."/>
            <person name="Li P."/>
            <person name="You F.M."/>
            <person name="Sun Q."/>
            <person name="Liu Z."/>
            <person name="Lyons E."/>
            <person name="Wicker T."/>
            <person name="Salzberg S.L."/>
            <person name="Devos K.M."/>
            <person name="Dvorak J."/>
        </authorList>
    </citation>
    <scope>NUCLEOTIDE SEQUENCE [LARGE SCALE GENOMIC DNA]</scope>
    <source>
        <strain evidence="2">cv. AL8/78</strain>
    </source>
</reference>
<evidence type="ECO:0000256" key="1">
    <source>
        <dbReference type="SAM" id="Phobius"/>
    </source>
</evidence>
<accession>A0A453CC26</accession>
<reference evidence="2" key="5">
    <citation type="journal article" date="2021" name="G3 (Bethesda)">
        <title>Aegilops tauschii genome assembly Aet v5.0 features greater sequence contiguity and improved annotation.</title>
        <authorList>
            <person name="Wang L."/>
            <person name="Zhu T."/>
            <person name="Rodriguez J.C."/>
            <person name="Deal K.R."/>
            <person name="Dubcovsky J."/>
            <person name="McGuire P.E."/>
            <person name="Lux T."/>
            <person name="Spannagl M."/>
            <person name="Mayer K.F.X."/>
            <person name="Baldrich P."/>
            <person name="Meyers B.C."/>
            <person name="Huo N."/>
            <person name="Gu Y.Q."/>
            <person name="Zhou H."/>
            <person name="Devos K.M."/>
            <person name="Bennetzen J.L."/>
            <person name="Unver T."/>
            <person name="Budak H."/>
            <person name="Gulick P.J."/>
            <person name="Galiba G."/>
            <person name="Kalapos B."/>
            <person name="Nelson D.R."/>
            <person name="Li P."/>
            <person name="You F.M."/>
            <person name="Luo M.C."/>
            <person name="Dvorak J."/>
        </authorList>
    </citation>
    <scope>NUCLEOTIDE SEQUENCE [LARGE SCALE GENOMIC DNA]</scope>
    <source>
        <strain evidence="2">cv. AL8/78</strain>
    </source>
</reference>
<evidence type="ECO:0000313" key="2">
    <source>
        <dbReference type="EnsemblPlants" id="AET2Gv20801900.26"/>
    </source>
</evidence>
<sequence>MLCVRYLIFVRGTSNFFSVQLLNVFQFVYFPVVLSWRIAATVYVFATVIDALHFNFACSSKIVRALELHFYTSSFECYSVHVLPNRNVHIVDNICIVLNF</sequence>
<proteinExistence type="predicted"/>
<reference evidence="2" key="4">
    <citation type="submission" date="2019-03" db="UniProtKB">
        <authorList>
            <consortium name="EnsemblPlants"/>
        </authorList>
    </citation>
    <scope>IDENTIFICATION</scope>
</reference>
<keyword evidence="3" id="KW-1185">Reference proteome</keyword>
<keyword evidence="1" id="KW-0472">Membrane</keyword>
<feature type="transmembrane region" description="Helical" evidence="1">
    <location>
        <begin position="38"/>
        <end position="58"/>
    </location>
</feature>
<organism evidence="2 3">
    <name type="scientific">Aegilops tauschii subsp. strangulata</name>
    <name type="common">Goatgrass</name>
    <dbReference type="NCBI Taxonomy" id="200361"/>
    <lineage>
        <taxon>Eukaryota</taxon>
        <taxon>Viridiplantae</taxon>
        <taxon>Streptophyta</taxon>
        <taxon>Embryophyta</taxon>
        <taxon>Tracheophyta</taxon>
        <taxon>Spermatophyta</taxon>
        <taxon>Magnoliopsida</taxon>
        <taxon>Liliopsida</taxon>
        <taxon>Poales</taxon>
        <taxon>Poaceae</taxon>
        <taxon>BOP clade</taxon>
        <taxon>Pooideae</taxon>
        <taxon>Triticodae</taxon>
        <taxon>Triticeae</taxon>
        <taxon>Triticinae</taxon>
        <taxon>Aegilops</taxon>
    </lineage>
</organism>
<evidence type="ECO:0000313" key="3">
    <source>
        <dbReference type="Proteomes" id="UP000015105"/>
    </source>
</evidence>
<dbReference type="Proteomes" id="UP000015105">
    <property type="component" value="Chromosome 2D"/>
</dbReference>
<feature type="transmembrane region" description="Helical" evidence="1">
    <location>
        <begin position="12"/>
        <end position="32"/>
    </location>
</feature>
<reference evidence="3" key="1">
    <citation type="journal article" date="2014" name="Science">
        <title>Ancient hybridizations among the ancestral genomes of bread wheat.</title>
        <authorList>
            <consortium name="International Wheat Genome Sequencing Consortium,"/>
            <person name="Marcussen T."/>
            <person name="Sandve S.R."/>
            <person name="Heier L."/>
            <person name="Spannagl M."/>
            <person name="Pfeifer M."/>
            <person name="Jakobsen K.S."/>
            <person name="Wulff B.B."/>
            <person name="Steuernagel B."/>
            <person name="Mayer K.F."/>
            <person name="Olsen O.A."/>
        </authorList>
    </citation>
    <scope>NUCLEOTIDE SEQUENCE [LARGE SCALE GENOMIC DNA]</scope>
    <source>
        <strain evidence="3">cv. AL8/78</strain>
    </source>
</reference>